<feature type="transmembrane region" description="Helical" evidence="6">
    <location>
        <begin position="6"/>
        <end position="28"/>
    </location>
</feature>
<dbReference type="EMBL" id="BSUL01000001">
    <property type="protein sequence ID" value="GMA28827.1"/>
    <property type="molecule type" value="Genomic_DNA"/>
</dbReference>
<dbReference type="RefSeq" id="WP_284232376.1">
    <property type="nucleotide sequence ID" value="NZ_BSUL01000001.1"/>
</dbReference>
<keyword evidence="2" id="KW-1003">Cell membrane</keyword>
<reference evidence="8 9" key="1">
    <citation type="journal article" date="2014" name="Int. J. Syst. Evol. Microbiol.">
        <title>Complete genome sequence of Corynebacterium casei LMG S-19264T (=DSM 44701T), isolated from a smear-ripened cheese.</title>
        <authorList>
            <consortium name="US DOE Joint Genome Institute (JGI-PGF)"/>
            <person name="Walter F."/>
            <person name="Albersmeier A."/>
            <person name="Kalinowski J."/>
            <person name="Ruckert C."/>
        </authorList>
    </citation>
    <scope>NUCLEOTIDE SEQUENCE [LARGE SCALE GENOMIC DNA]</scope>
    <source>
        <strain evidence="8 9">NBRC 112289</strain>
    </source>
</reference>
<evidence type="ECO:0000256" key="4">
    <source>
        <dbReference type="ARBA" id="ARBA00022989"/>
    </source>
</evidence>
<dbReference type="Pfam" id="PF00482">
    <property type="entry name" value="T2SSF"/>
    <property type="match status" value="1"/>
</dbReference>
<evidence type="ECO:0000256" key="3">
    <source>
        <dbReference type="ARBA" id="ARBA00022692"/>
    </source>
</evidence>
<organism evidence="8 9">
    <name type="scientific">Arenivirga flava</name>
    <dbReference type="NCBI Taxonomy" id="1930060"/>
    <lineage>
        <taxon>Bacteria</taxon>
        <taxon>Bacillati</taxon>
        <taxon>Actinomycetota</taxon>
        <taxon>Actinomycetes</taxon>
        <taxon>Micrococcales</taxon>
        <taxon>Microbacteriaceae</taxon>
        <taxon>Arenivirga</taxon>
    </lineage>
</organism>
<keyword evidence="3 6" id="KW-0812">Transmembrane</keyword>
<dbReference type="AlphaFoldDB" id="A0AA37ULV0"/>
<feature type="transmembrane region" description="Helical" evidence="6">
    <location>
        <begin position="100"/>
        <end position="120"/>
    </location>
</feature>
<feature type="transmembrane region" description="Helical" evidence="6">
    <location>
        <begin position="247"/>
        <end position="268"/>
    </location>
</feature>
<evidence type="ECO:0000256" key="2">
    <source>
        <dbReference type="ARBA" id="ARBA00022475"/>
    </source>
</evidence>
<evidence type="ECO:0000259" key="7">
    <source>
        <dbReference type="Pfam" id="PF00482"/>
    </source>
</evidence>
<keyword evidence="4 6" id="KW-1133">Transmembrane helix</keyword>
<keyword evidence="9" id="KW-1185">Reference proteome</keyword>
<accession>A0AA37ULV0</accession>
<dbReference type="GO" id="GO:0005886">
    <property type="term" value="C:plasma membrane"/>
    <property type="evidence" value="ECO:0007669"/>
    <property type="project" value="UniProtKB-SubCell"/>
</dbReference>
<dbReference type="PANTHER" id="PTHR35007">
    <property type="entry name" value="INTEGRAL MEMBRANE PROTEIN-RELATED"/>
    <property type="match status" value="1"/>
</dbReference>
<comment type="subcellular location">
    <subcellularLocation>
        <location evidence="1">Cell membrane</location>
        <topology evidence="1">Multi-pass membrane protein</topology>
    </subcellularLocation>
</comment>
<comment type="caution">
    <text evidence="8">The sequence shown here is derived from an EMBL/GenBank/DDBJ whole genome shotgun (WGS) entry which is preliminary data.</text>
</comment>
<dbReference type="InterPro" id="IPR018076">
    <property type="entry name" value="T2SS_GspF_dom"/>
</dbReference>
<sequence>MGAVLPFIGPALLALALPFLVLAVMPAGRPAWSALARRRTDRPPPPFATRSMVKRLERNLQLAGLTRVWSLRTLVLLKLVGAGGGLLLGVALFAARPGAAMVLVAVALLAVGYCAPDLVVQGRAKERQDRIRLELADTLDQVLISVEAGLGLETAIDRAGRHGRGPLAAELSRTVQDMRLGASRREAYAALAARSEVVDLQRFAKAIMQADAYGVSIGQVVRTQARDLRLKRRQRAEERAAKVPVRVLFPLMFCILPVLFVVVLGPAVSNLMAVFAAQ</sequence>
<feature type="domain" description="Type II secretion system protein GspF" evidence="7">
    <location>
        <begin position="139"/>
        <end position="264"/>
    </location>
</feature>
<dbReference type="Proteomes" id="UP001157160">
    <property type="component" value="Unassembled WGS sequence"/>
</dbReference>
<protein>
    <submittedName>
        <fullName evidence="8">Type II secretion system protein</fullName>
    </submittedName>
</protein>
<name>A0AA37ULV0_9MICO</name>
<gene>
    <name evidence="8" type="ORF">GCM10025874_20800</name>
</gene>
<evidence type="ECO:0000313" key="8">
    <source>
        <dbReference type="EMBL" id="GMA28827.1"/>
    </source>
</evidence>
<feature type="transmembrane region" description="Helical" evidence="6">
    <location>
        <begin position="75"/>
        <end position="94"/>
    </location>
</feature>
<evidence type="ECO:0000313" key="9">
    <source>
        <dbReference type="Proteomes" id="UP001157160"/>
    </source>
</evidence>
<keyword evidence="5 6" id="KW-0472">Membrane</keyword>
<evidence type="ECO:0000256" key="6">
    <source>
        <dbReference type="SAM" id="Phobius"/>
    </source>
</evidence>
<evidence type="ECO:0000256" key="1">
    <source>
        <dbReference type="ARBA" id="ARBA00004651"/>
    </source>
</evidence>
<dbReference type="PANTHER" id="PTHR35007:SF2">
    <property type="entry name" value="PILUS ASSEMBLE PROTEIN"/>
    <property type="match status" value="1"/>
</dbReference>
<proteinExistence type="predicted"/>
<evidence type="ECO:0000256" key="5">
    <source>
        <dbReference type="ARBA" id="ARBA00023136"/>
    </source>
</evidence>